<comment type="similarity">
    <text evidence="2 7">Belongs to the GPN-loop GTPase family.</text>
</comment>
<evidence type="ECO:0000313" key="10">
    <source>
        <dbReference type="RefSeq" id="XP_014672318.1"/>
    </source>
</evidence>
<sequence length="276" mass="31376">MRYAQLVIGPAGSGKSTYCSTIQKHGEATRRSIHVVNLDPAAEQFQYNVLADIRELIHLDDVVEDEDLHFGPNGGLVFCMEYFAQNFDWLQEQLGDGDDDYILFDCPGQIELYTHLPVMRQLVDCLQSWDFRVCSVFLLDAQFLVQTSKYFSGVLVALSTMVNLELPHINVLSKVDLLSKSTKQELEKYLDPDVSQLLGVHEDEDTHWHERFYKLSRAIANLIEDYSLVSFIPMNVADEDSIGDVLYAVDNTIQYGEDLEPKEPKDVGEEGDEDDL</sequence>
<dbReference type="SUPFAM" id="SSF52540">
    <property type="entry name" value="P-loop containing nucleoside triphosphate hydrolases"/>
    <property type="match status" value="1"/>
</dbReference>
<comment type="function">
    <text evidence="1">Small GTPase required for proper localization of RNA polymerase II (RNAPII). May act at an RNAP assembly step prior to nuclear import.</text>
</comment>
<gene>
    <name evidence="10" type="primary">LOC106812849</name>
</gene>
<evidence type="ECO:0000256" key="8">
    <source>
        <dbReference type="SAM" id="MobiDB-lite"/>
    </source>
</evidence>
<evidence type="ECO:0000313" key="9">
    <source>
        <dbReference type="Proteomes" id="UP000695022"/>
    </source>
</evidence>
<dbReference type="Gene3D" id="3.40.50.300">
    <property type="entry name" value="P-loop containing nucleotide triphosphate hydrolases"/>
    <property type="match status" value="1"/>
</dbReference>
<feature type="region of interest" description="Disordered" evidence="8">
    <location>
        <begin position="257"/>
        <end position="276"/>
    </location>
</feature>
<evidence type="ECO:0000256" key="1">
    <source>
        <dbReference type="ARBA" id="ARBA00002411"/>
    </source>
</evidence>
<name>A0ABM1EJE7_PRICU</name>
<dbReference type="PANTHER" id="PTHR21231">
    <property type="entry name" value="XPA-BINDING PROTEIN 1-RELATED"/>
    <property type="match status" value="1"/>
</dbReference>
<comment type="function">
    <text evidence="7">Small GTPase required for proper nuclear import of RNA polymerase II and III (RNAPII and RNAPIII). May act at an RNAP assembly step prior to nuclear import.</text>
</comment>
<evidence type="ECO:0000256" key="7">
    <source>
        <dbReference type="RuleBase" id="RU365059"/>
    </source>
</evidence>
<keyword evidence="9" id="KW-1185">Reference proteome</keyword>
<dbReference type="InterPro" id="IPR027417">
    <property type="entry name" value="P-loop_NTPase"/>
</dbReference>
<dbReference type="CDD" id="cd17872">
    <property type="entry name" value="GPN3"/>
    <property type="match status" value="1"/>
</dbReference>
<dbReference type="InterPro" id="IPR004130">
    <property type="entry name" value="Gpn"/>
</dbReference>
<keyword evidence="4 7" id="KW-0547">Nucleotide-binding</keyword>
<evidence type="ECO:0000256" key="4">
    <source>
        <dbReference type="ARBA" id="ARBA00022741"/>
    </source>
</evidence>
<keyword evidence="5 7" id="KW-0378">Hydrolase</keyword>
<evidence type="ECO:0000256" key="6">
    <source>
        <dbReference type="ARBA" id="ARBA00023134"/>
    </source>
</evidence>
<accession>A0ABM1EJE7</accession>
<feature type="compositionally biased region" description="Basic and acidic residues" evidence="8">
    <location>
        <begin position="259"/>
        <end position="268"/>
    </location>
</feature>
<dbReference type="Proteomes" id="UP000695022">
    <property type="component" value="Unplaced"/>
</dbReference>
<evidence type="ECO:0000256" key="3">
    <source>
        <dbReference type="ARBA" id="ARBA00014587"/>
    </source>
</evidence>
<evidence type="ECO:0000256" key="5">
    <source>
        <dbReference type="ARBA" id="ARBA00022801"/>
    </source>
</evidence>
<protein>
    <recommendedName>
        <fullName evidence="3 7">GPN-loop GTPase 3</fullName>
    </recommendedName>
</protein>
<dbReference type="RefSeq" id="XP_014672318.1">
    <property type="nucleotide sequence ID" value="XM_014816832.1"/>
</dbReference>
<dbReference type="InterPro" id="IPR030228">
    <property type="entry name" value="Gpn3"/>
</dbReference>
<dbReference type="Pfam" id="PF03029">
    <property type="entry name" value="ATP_bind_1"/>
    <property type="match status" value="1"/>
</dbReference>
<reference evidence="10" key="1">
    <citation type="submission" date="2025-08" db="UniProtKB">
        <authorList>
            <consortium name="RefSeq"/>
        </authorList>
    </citation>
    <scope>IDENTIFICATION</scope>
</reference>
<dbReference type="GeneID" id="106812849"/>
<organism evidence="9 10">
    <name type="scientific">Priapulus caudatus</name>
    <name type="common">Priapulid worm</name>
    <dbReference type="NCBI Taxonomy" id="37621"/>
    <lineage>
        <taxon>Eukaryota</taxon>
        <taxon>Metazoa</taxon>
        <taxon>Ecdysozoa</taxon>
        <taxon>Scalidophora</taxon>
        <taxon>Priapulida</taxon>
        <taxon>Priapulimorpha</taxon>
        <taxon>Priapulimorphida</taxon>
        <taxon>Priapulidae</taxon>
        <taxon>Priapulus</taxon>
    </lineage>
</organism>
<dbReference type="PANTHER" id="PTHR21231:SF7">
    <property type="entry name" value="GPN-LOOP GTPASE 3"/>
    <property type="match status" value="1"/>
</dbReference>
<keyword evidence="6 7" id="KW-0342">GTP-binding</keyword>
<comment type="subunit">
    <text evidence="7">Binds to RNA polymerase II (RNAPII).</text>
</comment>
<evidence type="ECO:0000256" key="2">
    <source>
        <dbReference type="ARBA" id="ARBA00005290"/>
    </source>
</evidence>
<proteinExistence type="inferred from homology"/>